<name>A0A1B1U523_9HELI</name>
<dbReference type="RefSeq" id="WP_066339594.1">
    <property type="nucleotide sequence ID" value="NZ_CP016503.1"/>
</dbReference>
<keyword evidence="2" id="KW-1185">Reference proteome</keyword>
<protein>
    <submittedName>
        <fullName evidence="1">Uncharacterized protein</fullName>
    </submittedName>
</protein>
<dbReference type="Proteomes" id="UP000092884">
    <property type="component" value="Chromosome"/>
</dbReference>
<evidence type="ECO:0000313" key="1">
    <source>
        <dbReference type="EMBL" id="ANV97863.1"/>
    </source>
</evidence>
<sequence length="85" mass="8903">MSKDISITEETILEKIKEKTGKLKCASCGSAEFGVAPGFGHMALQNKIDGSLVSNAPFVPVAYTVCHKCGAMTPYSVAILGLLNA</sequence>
<evidence type="ECO:0000313" key="2">
    <source>
        <dbReference type="Proteomes" id="UP000092884"/>
    </source>
</evidence>
<reference evidence="2" key="1">
    <citation type="submission" date="2016-07" db="EMBL/GenBank/DDBJ databases">
        <authorList>
            <person name="Florea S."/>
            <person name="Webb J.S."/>
            <person name="Jaromczyk J."/>
            <person name="Schardl C.L."/>
        </authorList>
    </citation>
    <scope>NUCLEOTIDE SEQUENCE [LARGE SCALE GENOMIC DNA]</scope>
    <source>
        <strain evidence="2">MIT 01-6242</strain>
    </source>
</reference>
<gene>
    <name evidence="1" type="ORF">BBW65_03170</name>
</gene>
<proteinExistence type="predicted"/>
<dbReference type="AlphaFoldDB" id="A0A1B1U523"/>
<dbReference type="KEGG" id="het:BBW65_03170"/>
<dbReference type="OrthoDB" id="5324929at2"/>
<dbReference type="STRING" id="222136.BBW65_03170"/>
<accession>A0A1B1U523</accession>
<organism evidence="1 2">
    <name type="scientific">Helicobacter enhydrae</name>
    <dbReference type="NCBI Taxonomy" id="222136"/>
    <lineage>
        <taxon>Bacteria</taxon>
        <taxon>Pseudomonadati</taxon>
        <taxon>Campylobacterota</taxon>
        <taxon>Epsilonproteobacteria</taxon>
        <taxon>Campylobacterales</taxon>
        <taxon>Helicobacteraceae</taxon>
        <taxon>Helicobacter</taxon>
    </lineage>
</organism>
<dbReference type="EMBL" id="CP016503">
    <property type="protein sequence ID" value="ANV97863.1"/>
    <property type="molecule type" value="Genomic_DNA"/>
</dbReference>